<dbReference type="GO" id="GO:0050832">
    <property type="term" value="P:defense response to fungus"/>
    <property type="evidence" value="ECO:0007669"/>
    <property type="project" value="UniProtKB-KW"/>
</dbReference>
<proteinExistence type="inferred from homology"/>
<feature type="chain" id="PRO_5035947045" evidence="8">
    <location>
        <begin position="29"/>
        <end position="83"/>
    </location>
</feature>
<keyword evidence="7" id="KW-0611">Plant defense</keyword>
<dbReference type="AlphaFoldDB" id="A0A8T1QDM3"/>
<reference evidence="10" key="2">
    <citation type="submission" date="2021-01" db="EMBL/GenBank/DDBJ databases">
        <authorList>
            <person name="Lovell J.T."/>
            <person name="Bentley N."/>
            <person name="Bhattarai G."/>
            <person name="Jenkins J.W."/>
            <person name="Sreedasyam A."/>
            <person name="Alarcon Y."/>
            <person name="Bock C."/>
            <person name="Boston L."/>
            <person name="Carlson J."/>
            <person name="Cervantes K."/>
            <person name="Clermont K."/>
            <person name="Krom N."/>
            <person name="Kubenka K."/>
            <person name="Mamidi S."/>
            <person name="Mattison C."/>
            <person name="Monteros M."/>
            <person name="Pisani C."/>
            <person name="Plott C."/>
            <person name="Rajasekar S."/>
            <person name="Rhein H.S."/>
            <person name="Rohla C."/>
            <person name="Song M."/>
            <person name="Hilaire R.S."/>
            <person name="Shu S."/>
            <person name="Wells L."/>
            <person name="Wang X."/>
            <person name="Webber J."/>
            <person name="Heerema R.J."/>
            <person name="Klein P."/>
            <person name="Conner P."/>
            <person name="Grauke L."/>
            <person name="Grimwood J."/>
            <person name="Schmutz J."/>
            <person name="Randall J.J."/>
        </authorList>
    </citation>
    <scope>NUCLEOTIDE SEQUENCE</scope>
    <source>
        <tissue evidence="10">Leaf</tissue>
    </source>
</reference>
<dbReference type="GO" id="GO:0031640">
    <property type="term" value="P:killing of cells of another organism"/>
    <property type="evidence" value="ECO:0007669"/>
    <property type="project" value="UniProtKB-KW"/>
</dbReference>
<sequence length="83" mass="9208">MGKERSVLMVFMIMVVVICSSEMKQVESHSGGLKCCHDNHIGRCLPAQDDKRCNQLCHKSCNKGGACKVLKGPPPNHYCHCFC</sequence>
<feature type="signal peptide" evidence="8">
    <location>
        <begin position="1"/>
        <end position="28"/>
    </location>
</feature>
<reference evidence="9" key="1">
    <citation type="submission" date="2020-12" db="EMBL/GenBank/DDBJ databases">
        <title>WGS assembly of Carya illinoinensis cv. Pawnee.</title>
        <authorList>
            <person name="Platts A."/>
            <person name="Shu S."/>
            <person name="Wright S."/>
            <person name="Barry K."/>
            <person name="Edger P."/>
            <person name="Pires J.C."/>
            <person name="Schmutz J."/>
        </authorList>
    </citation>
    <scope>NUCLEOTIDE SEQUENCE</scope>
    <source>
        <tissue evidence="9">Leaf</tissue>
    </source>
</reference>
<dbReference type="EMBL" id="CM031829">
    <property type="protein sequence ID" value="KAG6710606.1"/>
    <property type="molecule type" value="Genomic_DNA"/>
</dbReference>
<dbReference type="Pfam" id="PF10868">
    <property type="entry name" value="Defensin_like"/>
    <property type="match status" value="1"/>
</dbReference>
<evidence type="ECO:0000256" key="7">
    <source>
        <dbReference type="ARBA" id="ARBA00022821"/>
    </source>
</evidence>
<keyword evidence="3" id="KW-0964">Secreted</keyword>
<comment type="similarity">
    <text evidence="2">Belongs to the DEFL family.</text>
</comment>
<evidence type="ECO:0000313" key="9">
    <source>
        <dbReference type="EMBL" id="KAG6652489.1"/>
    </source>
</evidence>
<keyword evidence="6 8" id="KW-0732">Signal</keyword>
<dbReference type="EMBL" id="CM031813">
    <property type="protein sequence ID" value="KAG6652489.1"/>
    <property type="molecule type" value="Genomic_DNA"/>
</dbReference>
<dbReference type="Proteomes" id="UP000811246">
    <property type="component" value="Chromosome 5"/>
</dbReference>
<keyword evidence="5" id="KW-0295">Fungicide</keyword>
<evidence type="ECO:0000256" key="3">
    <source>
        <dbReference type="ARBA" id="ARBA00022525"/>
    </source>
</evidence>
<gene>
    <name evidence="9" type="ORF">CIPAW_05G009900</name>
    <name evidence="10" type="ORF">I3842_05G009900</name>
</gene>
<name>A0A8T1QDM3_CARIL</name>
<keyword evidence="11" id="KW-1185">Reference proteome</keyword>
<accession>A0A8T1QDM3</accession>
<evidence type="ECO:0000256" key="8">
    <source>
        <dbReference type="SAM" id="SignalP"/>
    </source>
</evidence>
<evidence type="ECO:0000256" key="1">
    <source>
        <dbReference type="ARBA" id="ARBA00004613"/>
    </source>
</evidence>
<evidence type="ECO:0000256" key="5">
    <source>
        <dbReference type="ARBA" id="ARBA00022577"/>
    </source>
</evidence>
<dbReference type="PANTHER" id="PTHR34453">
    <property type="entry name" value="DEFENSIN-LIKE (DEFL) FAMILY PROTEIN-RELATED"/>
    <property type="match status" value="1"/>
</dbReference>
<dbReference type="OrthoDB" id="1433686at2759"/>
<evidence type="ECO:0000256" key="4">
    <source>
        <dbReference type="ARBA" id="ARBA00022529"/>
    </source>
</evidence>
<dbReference type="GO" id="GO:0005576">
    <property type="term" value="C:extracellular region"/>
    <property type="evidence" value="ECO:0007669"/>
    <property type="project" value="UniProtKB-SubCell"/>
</dbReference>
<evidence type="ECO:0000313" key="10">
    <source>
        <dbReference type="EMBL" id="KAG6710606.1"/>
    </source>
</evidence>
<dbReference type="PANTHER" id="PTHR34453:SF3">
    <property type="entry name" value="DEFENSIN-LIKE (DEFL) FAMILY PROTEIN-RELATED"/>
    <property type="match status" value="1"/>
</dbReference>
<keyword evidence="4" id="KW-0929">Antimicrobial</keyword>
<evidence type="ECO:0000256" key="6">
    <source>
        <dbReference type="ARBA" id="ARBA00022729"/>
    </source>
</evidence>
<organism evidence="9 11">
    <name type="scientific">Carya illinoinensis</name>
    <name type="common">Pecan</name>
    <dbReference type="NCBI Taxonomy" id="32201"/>
    <lineage>
        <taxon>Eukaryota</taxon>
        <taxon>Viridiplantae</taxon>
        <taxon>Streptophyta</taxon>
        <taxon>Embryophyta</taxon>
        <taxon>Tracheophyta</taxon>
        <taxon>Spermatophyta</taxon>
        <taxon>Magnoliopsida</taxon>
        <taxon>eudicotyledons</taxon>
        <taxon>Gunneridae</taxon>
        <taxon>Pentapetalae</taxon>
        <taxon>rosids</taxon>
        <taxon>fabids</taxon>
        <taxon>Fagales</taxon>
        <taxon>Juglandaceae</taxon>
        <taxon>Carya</taxon>
    </lineage>
</organism>
<dbReference type="Proteomes" id="UP000811609">
    <property type="component" value="Chromosome 5"/>
</dbReference>
<evidence type="ECO:0000313" key="11">
    <source>
        <dbReference type="Proteomes" id="UP000811609"/>
    </source>
</evidence>
<dbReference type="InterPro" id="IPR022618">
    <property type="entry name" value="Defensin-like_20-28"/>
</dbReference>
<comment type="subcellular location">
    <subcellularLocation>
        <location evidence="1">Secreted</location>
    </subcellularLocation>
</comment>
<evidence type="ECO:0000256" key="2">
    <source>
        <dbReference type="ARBA" id="ARBA00006722"/>
    </source>
</evidence>
<protein>
    <submittedName>
        <fullName evidence="9">Uncharacterized protein</fullName>
    </submittedName>
</protein>
<comment type="caution">
    <text evidence="9">The sequence shown here is derived from an EMBL/GenBank/DDBJ whole genome shotgun (WGS) entry which is preliminary data.</text>
</comment>